<sequence length="65" mass="7149">MLLLDFLALDIVLFLNSLTICETGSAVGAIHGDCVPSYIRQASRDGYTMLTMHDVFVIPDFGWGQ</sequence>
<evidence type="ECO:0000313" key="1">
    <source>
        <dbReference type="EMBL" id="PSH58944.1"/>
    </source>
</evidence>
<proteinExistence type="predicted"/>
<dbReference type="EMBL" id="PGGM01000017">
    <property type="protein sequence ID" value="PSH58944.1"/>
    <property type="molecule type" value="Genomic_DNA"/>
</dbReference>
<protein>
    <submittedName>
        <fullName evidence="1">Uncharacterized protein</fullName>
    </submittedName>
</protein>
<dbReference type="Proteomes" id="UP000241764">
    <property type="component" value="Unassembled WGS sequence"/>
</dbReference>
<reference evidence="2" key="1">
    <citation type="submission" date="2017-11" db="EMBL/GenBank/DDBJ databases">
        <authorList>
            <person name="Kuznetsova I."/>
            <person name="Sazanova A."/>
            <person name="Chirak E."/>
            <person name="Safronova V."/>
            <person name="Willems A."/>
        </authorList>
    </citation>
    <scope>NUCLEOTIDE SEQUENCE [LARGE SCALE GENOMIC DNA]</scope>
    <source>
        <strain evidence="2">CCBAU 03422</strain>
    </source>
</reference>
<gene>
    <name evidence="1" type="ORF">CU103_27085</name>
</gene>
<name>A0A2P7AXM4_9HYPH</name>
<dbReference type="AlphaFoldDB" id="A0A2P7AXM4"/>
<accession>A0A2P7AXM4</accession>
<organism evidence="1 2">
    <name type="scientific">Phyllobacterium sophorae</name>
    <dbReference type="NCBI Taxonomy" id="1520277"/>
    <lineage>
        <taxon>Bacteria</taxon>
        <taxon>Pseudomonadati</taxon>
        <taxon>Pseudomonadota</taxon>
        <taxon>Alphaproteobacteria</taxon>
        <taxon>Hyphomicrobiales</taxon>
        <taxon>Phyllobacteriaceae</taxon>
        <taxon>Phyllobacterium</taxon>
    </lineage>
</organism>
<evidence type="ECO:0000313" key="2">
    <source>
        <dbReference type="Proteomes" id="UP000241764"/>
    </source>
</evidence>
<keyword evidence="2" id="KW-1185">Reference proteome</keyword>
<comment type="caution">
    <text evidence="1">The sequence shown here is derived from an EMBL/GenBank/DDBJ whole genome shotgun (WGS) entry which is preliminary data.</text>
</comment>